<feature type="transmembrane region" description="Helical" evidence="8">
    <location>
        <begin position="201"/>
        <end position="219"/>
    </location>
</feature>
<evidence type="ECO:0000256" key="7">
    <source>
        <dbReference type="SAM" id="MobiDB-lite"/>
    </source>
</evidence>
<comment type="similarity">
    <text evidence="2">Belongs to the MscS (TC 1.A.23) family.</text>
</comment>
<dbReference type="EMBL" id="JAGIZB010000014">
    <property type="protein sequence ID" value="MBP0446179.1"/>
    <property type="molecule type" value="Genomic_DNA"/>
</dbReference>
<feature type="transmembrane region" description="Helical" evidence="8">
    <location>
        <begin position="614"/>
        <end position="634"/>
    </location>
</feature>
<organism evidence="13 14">
    <name type="scientific">Pararoseomonas baculiformis</name>
    <dbReference type="NCBI Taxonomy" id="2820812"/>
    <lineage>
        <taxon>Bacteria</taxon>
        <taxon>Pseudomonadati</taxon>
        <taxon>Pseudomonadota</taxon>
        <taxon>Alphaproteobacteria</taxon>
        <taxon>Acetobacterales</taxon>
        <taxon>Acetobacteraceae</taxon>
        <taxon>Pararoseomonas</taxon>
    </lineage>
</organism>
<feature type="domain" description="Moderate conductance mechanosensitive channel YbiO-like transmembrane helix 1" evidence="12">
    <location>
        <begin position="458"/>
        <end position="530"/>
    </location>
</feature>
<evidence type="ECO:0000256" key="2">
    <source>
        <dbReference type="ARBA" id="ARBA00008017"/>
    </source>
</evidence>
<evidence type="ECO:0000313" key="13">
    <source>
        <dbReference type="EMBL" id="MBP0446179.1"/>
    </source>
</evidence>
<evidence type="ECO:0000259" key="11">
    <source>
        <dbReference type="Pfam" id="PF21088"/>
    </source>
</evidence>
<feature type="compositionally biased region" description="Low complexity" evidence="7">
    <location>
        <begin position="109"/>
        <end position="137"/>
    </location>
</feature>
<dbReference type="RefSeq" id="WP_209380446.1">
    <property type="nucleotide sequence ID" value="NZ_JAGIZB010000014.1"/>
</dbReference>
<evidence type="ECO:0000259" key="12">
    <source>
        <dbReference type="Pfam" id="PF25392"/>
    </source>
</evidence>
<dbReference type="Pfam" id="PF21088">
    <property type="entry name" value="MS_channel_1st"/>
    <property type="match status" value="1"/>
</dbReference>
<dbReference type="InterPro" id="IPR045276">
    <property type="entry name" value="YbiO_bact"/>
</dbReference>
<comment type="caution">
    <text evidence="13">The sequence shown here is derived from an EMBL/GenBank/DDBJ whole genome shotgun (WGS) entry which is preliminary data.</text>
</comment>
<gene>
    <name evidence="13" type="ORF">J8J14_15505</name>
</gene>
<feature type="transmembrane region" description="Helical" evidence="8">
    <location>
        <begin position="589"/>
        <end position="608"/>
    </location>
</feature>
<feature type="transmembrane region" description="Helical" evidence="8">
    <location>
        <begin position="378"/>
        <end position="396"/>
    </location>
</feature>
<sequence>MQQPFRAWSRLASAVHRTGCSGGLALWRRGMVGWGAVLLALLLLTGIAAPAAAQQAGAAATRPAAAEGAPLALTPEQARNALAVLQDEARRQQVLDALRAVAATGPASPAPAANAPAANAPAASASAPQPASAAPAAEGEKVTLTSDSLLAETISAFSEWLSGVSGHLAAAANSIASVSLVWTWLVRTASNPFAQSAILDVAWRMAAVLACAWGARWLLTRALRRPMGALERRAAERAVARRARAAQETGPQIASKTELRLLQRAPLAVLRLLLDLLPIGLFAVVGNVLTATPLGDVGVVPLIIMAAVNAFVVQHVVMAVGRAVFSPDSHALRLLRISDESAAYAEVWLGRISGIAIYGMAVLEIARILGLYPAAYESAAKLVVLLNHLLVMVVVVQCRHRVGAWIDAPAEATGAIALARHWLARVWHIVAIVVLLALWFIWALQIRNGYGLLLRYFGATAVVLVVARLAAVALLGLLDRAFKIKATTAERLPSLEGRANRYVPVLRRGISVAIGVVTVLALLQVWGLDVTESFRNGGLGQRLAGSALVLIVAGVVAVLIWEGVNAWIDRKIIEMTERGEHARSARLRTLLPLLHTTLLVVIVAIVGFTALSQLGVNIAPLLAGAGILGVAVGFGSQKLVQDVITGIFLLLENTMQVGDWVTVSGLSGKVEALSIRTIRLRAGDGSVHVIPFSSVSTVTNTNRGIGNAAVSVTVAFSEDPDRVGQVLKEIGAEMQEDPAFKDQILNDFALWGVDKVDGATFTVLGQMPCKDTGRWGVQREFNRRIKQRFEELGIAIAVPAQSVILSRFARNATEAEAAGVTRQEKRPDPEGSDGTAQTHSPPPAALGNTL</sequence>
<dbReference type="SUPFAM" id="SSF82689">
    <property type="entry name" value="Mechanosensitive channel protein MscS (YggB), C-terminal domain"/>
    <property type="match status" value="1"/>
</dbReference>
<dbReference type="InterPro" id="IPR011014">
    <property type="entry name" value="MscS_channel_TM-2"/>
</dbReference>
<dbReference type="Gene3D" id="3.30.70.100">
    <property type="match status" value="1"/>
</dbReference>
<comment type="subcellular location">
    <subcellularLocation>
        <location evidence="1">Cell membrane</location>
        <topology evidence="1">Multi-pass membrane protein</topology>
    </subcellularLocation>
</comment>
<evidence type="ECO:0000256" key="5">
    <source>
        <dbReference type="ARBA" id="ARBA00022989"/>
    </source>
</evidence>
<keyword evidence="6 8" id="KW-0472">Membrane</keyword>
<keyword evidence="3" id="KW-1003">Cell membrane</keyword>
<dbReference type="SUPFAM" id="SSF50182">
    <property type="entry name" value="Sm-like ribonucleoproteins"/>
    <property type="match status" value="1"/>
</dbReference>
<proteinExistence type="inferred from homology"/>
<dbReference type="InterPro" id="IPR057485">
    <property type="entry name" value="YbiO-like_TM1"/>
</dbReference>
<dbReference type="PANTHER" id="PTHR30460">
    <property type="entry name" value="MODERATE CONDUCTANCE MECHANOSENSITIVE CHANNEL YBIO"/>
    <property type="match status" value="1"/>
</dbReference>
<dbReference type="Pfam" id="PF25392">
    <property type="entry name" value="MS_channel_TM1"/>
    <property type="match status" value="1"/>
</dbReference>
<dbReference type="SUPFAM" id="SSF82861">
    <property type="entry name" value="Mechanosensitive channel protein MscS (YggB), transmembrane region"/>
    <property type="match status" value="1"/>
</dbReference>
<name>A0ABS4AH39_9PROT</name>
<feature type="transmembrane region" description="Helical" evidence="8">
    <location>
        <begin position="456"/>
        <end position="478"/>
    </location>
</feature>
<feature type="transmembrane region" description="Helical" evidence="8">
    <location>
        <begin position="426"/>
        <end position="444"/>
    </location>
</feature>
<feature type="transmembrane region" description="Helical" evidence="8">
    <location>
        <begin position="505"/>
        <end position="527"/>
    </location>
</feature>
<feature type="domain" description="Mechanosensitive ion channel MscS C-terminal" evidence="10">
    <location>
        <begin position="710"/>
        <end position="796"/>
    </location>
</feature>
<feature type="domain" description="Mechanosensitive ion channel MscS" evidence="9">
    <location>
        <begin position="639"/>
        <end position="702"/>
    </location>
</feature>
<dbReference type="InterPro" id="IPR011066">
    <property type="entry name" value="MscS_channel_C_sf"/>
</dbReference>
<dbReference type="PANTHER" id="PTHR30460:SF0">
    <property type="entry name" value="MODERATE CONDUCTANCE MECHANOSENSITIVE CHANNEL YBIO"/>
    <property type="match status" value="1"/>
</dbReference>
<accession>A0ABS4AH39</accession>
<evidence type="ECO:0000259" key="9">
    <source>
        <dbReference type="Pfam" id="PF00924"/>
    </source>
</evidence>
<dbReference type="Proteomes" id="UP000681594">
    <property type="component" value="Unassembled WGS sequence"/>
</dbReference>
<dbReference type="InterPro" id="IPR049142">
    <property type="entry name" value="MS_channel_1st"/>
</dbReference>
<evidence type="ECO:0000313" key="14">
    <source>
        <dbReference type="Proteomes" id="UP000681594"/>
    </source>
</evidence>
<dbReference type="InterPro" id="IPR006685">
    <property type="entry name" value="MscS_channel_2nd"/>
</dbReference>
<feature type="region of interest" description="Disordered" evidence="7">
    <location>
        <begin position="815"/>
        <end position="850"/>
    </location>
</feature>
<keyword evidence="4 8" id="KW-0812">Transmembrane</keyword>
<reference evidence="13 14" key="1">
    <citation type="submission" date="2021-03" db="EMBL/GenBank/DDBJ databases">
        <authorList>
            <person name="So Y."/>
        </authorList>
    </citation>
    <scope>NUCLEOTIDE SEQUENCE [LARGE SCALE GENOMIC DNA]</scope>
    <source>
        <strain evidence="13 14">SSH11</strain>
    </source>
</reference>
<dbReference type="InterPro" id="IPR023408">
    <property type="entry name" value="MscS_beta-dom_sf"/>
</dbReference>
<evidence type="ECO:0000256" key="6">
    <source>
        <dbReference type="ARBA" id="ARBA00023136"/>
    </source>
</evidence>
<evidence type="ECO:0000256" key="1">
    <source>
        <dbReference type="ARBA" id="ARBA00004651"/>
    </source>
</evidence>
<evidence type="ECO:0000256" key="4">
    <source>
        <dbReference type="ARBA" id="ARBA00022692"/>
    </source>
</evidence>
<feature type="transmembrane region" description="Helical" evidence="8">
    <location>
        <begin position="302"/>
        <end position="325"/>
    </location>
</feature>
<keyword evidence="14" id="KW-1185">Reference proteome</keyword>
<protein>
    <submittedName>
        <fullName evidence="13">Mechanosensitive ion channel</fullName>
    </submittedName>
</protein>
<evidence type="ECO:0000259" key="10">
    <source>
        <dbReference type="Pfam" id="PF21082"/>
    </source>
</evidence>
<evidence type="ECO:0000256" key="8">
    <source>
        <dbReference type="SAM" id="Phobius"/>
    </source>
</evidence>
<dbReference type="Pfam" id="PF21082">
    <property type="entry name" value="MS_channel_3rd"/>
    <property type="match status" value="1"/>
</dbReference>
<feature type="domain" description="Mechanosensitive ion channel transmembrane helices 2/3" evidence="11">
    <location>
        <begin position="597"/>
        <end position="637"/>
    </location>
</feature>
<dbReference type="Gene3D" id="1.10.287.1260">
    <property type="match status" value="2"/>
</dbReference>
<dbReference type="InterPro" id="IPR010920">
    <property type="entry name" value="LSM_dom_sf"/>
</dbReference>
<feature type="transmembrane region" description="Helical" evidence="8">
    <location>
        <begin position="547"/>
        <end position="568"/>
    </location>
</feature>
<feature type="transmembrane region" description="Helical" evidence="8">
    <location>
        <begin position="346"/>
        <end position="366"/>
    </location>
</feature>
<evidence type="ECO:0000256" key="3">
    <source>
        <dbReference type="ARBA" id="ARBA00022475"/>
    </source>
</evidence>
<feature type="region of interest" description="Disordered" evidence="7">
    <location>
        <begin position="109"/>
        <end position="138"/>
    </location>
</feature>
<feature type="transmembrane region" description="Helical" evidence="8">
    <location>
        <begin position="268"/>
        <end position="290"/>
    </location>
</feature>
<dbReference type="Gene3D" id="2.30.30.60">
    <property type="match status" value="1"/>
</dbReference>
<dbReference type="InterPro" id="IPR049278">
    <property type="entry name" value="MS_channel_C"/>
</dbReference>
<dbReference type="Pfam" id="PF00924">
    <property type="entry name" value="MS_channel_2nd"/>
    <property type="match status" value="1"/>
</dbReference>
<keyword evidence="5 8" id="KW-1133">Transmembrane helix</keyword>